<evidence type="ECO:0000313" key="1">
    <source>
        <dbReference type="EMBL" id="RPA97006.1"/>
    </source>
</evidence>
<organism evidence="1 2">
    <name type="scientific">Choiromyces venosus 120613-1</name>
    <dbReference type="NCBI Taxonomy" id="1336337"/>
    <lineage>
        <taxon>Eukaryota</taxon>
        <taxon>Fungi</taxon>
        <taxon>Dikarya</taxon>
        <taxon>Ascomycota</taxon>
        <taxon>Pezizomycotina</taxon>
        <taxon>Pezizomycetes</taxon>
        <taxon>Pezizales</taxon>
        <taxon>Tuberaceae</taxon>
        <taxon>Choiromyces</taxon>
    </lineage>
</organism>
<evidence type="ECO:0000313" key="2">
    <source>
        <dbReference type="Proteomes" id="UP000276215"/>
    </source>
</evidence>
<gene>
    <name evidence="1" type="ORF">L873DRAFT_1810530</name>
</gene>
<keyword evidence="2" id="KW-1185">Reference proteome</keyword>
<dbReference type="AlphaFoldDB" id="A0A3N4JFF9"/>
<sequence length="103" mass="11725">MQHHLNRTSEFDWVKHVSSLVTVDTDRNHRASLEILALIRLHLGGDSGARFGFLALCYVPTKEYLELSKLSRGKTLTDNPMLVSYKTRQDDRGRERGINGKSV</sequence>
<dbReference type="Proteomes" id="UP000276215">
    <property type="component" value="Unassembled WGS sequence"/>
</dbReference>
<reference evidence="1 2" key="1">
    <citation type="journal article" date="2018" name="Nat. Ecol. Evol.">
        <title>Pezizomycetes genomes reveal the molecular basis of ectomycorrhizal truffle lifestyle.</title>
        <authorList>
            <person name="Murat C."/>
            <person name="Payen T."/>
            <person name="Noel B."/>
            <person name="Kuo A."/>
            <person name="Morin E."/>
            <person name="Chen J."/>
            <person name="Kohler A."/>
            <person name="Krizsan K."/>
            <person name="Balestrini R."/>
            <person name="Da Silva C."/>
            <person name="Montanini B."/>
            <person name="Hainaut M."/>
            <person name="Levati E."/>
            <person name="Barry K.W."/>
            <person name="Belfiori B."/>
            <person name="Cichocki N."/>
            <person name="Clum A."/>
            <person name="Dockter R.B."/>
            <person name="Fauchery L."/>
            <person name="Guy J."/>
            <person name="Iotti M."/>
            <person name="Le Tacon F."/>
            <person name="Lindquist E.A."/>
            <person name="Lipzen A."/>
            <person name="Malagnac F."/>
            <person name="Mello A."/>
            <person name="Molinier V."/>
            <person name="Miyauchi S."/>
            <person name="Poulain J."/>
            <person name="Riccioni C."/>
            <person name="Rubini A."/>
            <person name="Sitrit Y."/>
            <person name="Splivallo R."/>
            <person name="Traeger S."/>
            <person name="Wang M."/>
            <person name="Zifcakova L."/>
            <person name="Wipf D."/>
            <person name="Zambonelli A."/>
            <person name="Paolocci F."/>
            <person name="Nowrousian M."/>
            <person name="Ottonello S."/>
            <person name="Baldrian P."/>
            <person name="Spatafora J.W."/>
            <person name="Henrissat B."/>
            <person name="Nagy L.G."/>
            <person name="Aury J.M."/>
            <person name="Wincker P."/>
            <person name="Grigoriev I.V."/>
            <person name="Bonfante P."/>
            <person name="Martin F.M."/>
        </authorList>
    </citation>
    <scope>NUCLEOTIDE SEQUENCE [LARGE SCALE GENOMIC DNA]</scope>
    <source>
        <strain evidence="1 2">120613-1</strain>
    </source>
</reference>
<proteinExistence type="predicted"/>
<name>A0A3N4JFF9_9PEZI</name>
<accession>A0A3N4JFF9</accession>
<dbReference type="EMBL" id="ML120409">
    <property type="protein sequence ID" value="RPA97006.1"/>
    <property type="molecule type" value="Genomic_DNA"/>
</dbReference>
<protein>
    <submittedName>
        <fullName evidence="1">Uncharacterized protein</fullName>
    </submittedName>
</protein>